<name>A0A8C5FPQ3_GADMO</name>
<reference evidence="5" key="1">
    <citation type="submission" date="2025-08" db="UniProtKB">
        <authorList>
            <consortium name="Ensembl"/>
        </authorList>
    </citation>
    <scope>IDENTIFICATION</scope>
</reference>
<comment type="similarity">
    <text evidence="1">Belongs to the NATD1 family.</text>
</comment>
<accession>A0A8C5FPQ3</accession>
<dbReference type="Ensembl" id="ENSGMOT00000037801.1">
    <property type="protein sequence ID" value="ENSGMOP00000052365.1"/>
    <property type="gene ID" value="ENSGMOG00000030075.1"/>
</dbReference>
<dbReference type="InterPro" id="IPR031165">
    <property type="entry name" value="GNAT_YJDJ"/>
</dbReference>
<protein>
    <recommendedName>
        <fullName evidence="2">Protein NATD1</fullName>
    </recommendedName>
    <alternativeName>
        <fullName evidence="3">N-acetyltransferase domain-containing protein 1</fullName>
    </alternativeName>
</protein>
<keyword evidence="6" id="KW-1185">Reference proteome</keyword>
<dbReference type="AlphaFoldDB" id="A0A8C5FPQ3"/>
<dbReference type="Gene3D" id="3.40.630.30">
    <property type="match status" value="1"/>
</dbReference>
<organism evidence="5 6">
    <name type="scientific">Gadus morhua</name>
    <name type="common">Atlantic cod</name>
    <dbReference type="NCBI Taxonomy" id="8049"/>
    <lineage>
        <taxon>Eukaryota</taxon>
        <taxon>Metazoa</taxon>
        <taxon>Chordata</taxon>
        <taxon>Craniata</taxon>
        <taxon>Vertebrata</taxon>
        <taxon>Euteleostomi</taxon>
        <taxon>Actinopterygii</taxon>
        <taxon>Neopterygii</taxon>
        <taxon>Teleostei</taxon>
        <taxon>Neoteleostei</taxon>
        <taxon>Acanthomorphata</taxon>
        <taxon>Zeiogadaria</taxon>
        <taxon>Gadariae</taxon>
        <taxon>Gadiformes</taxon>
        <taxon>Gadoidei</taxon>
        <taxon>Gadidae</taxon>
        <taxon>Gadus</taxon>
    </lineage>
</organism>
<dbReference type="InterPro" id="IPR016181">
    <property type="entry name" value="Acyl_CoA_acyltransferase"/>
</dbReference>
<dbReference type="PANTHER" id="PTHR31435:SF9">
    <property type="entry name" value="PROTEIN NATD1"/>
    <property type="match status" value="1"/>
</dbReference>
<evidence type="ECO:0000259" key="4">
    <source>
        <dbReference type="PROSITE" id="PS51729"/>
    </source>
</evidence>
<evidence type="ECO:0000313" key="5">
    <source>
        <dbReference type="Ensembl" id="ENSGMOP00000052365.1"/>
    </source>
</evidence>
<dbReference type="InterPro" id="IPR045057">
    <property type="entry name" value="Gcn5-rel_NAT"/>
</dbReference>
<evidence type="ECO:0000256" key="2">
    <source>
        <dbReference type="ARBA" id="ARBA00020243"/>
    </source>
</evidence>
<dbReference type="Pfam" id="PF14542">
    <property type="entry name" value="Acetyltransf_CG"/>
    <property type="match status" value="1"/>
</dbReference>
<proteinExistence type="inferred from homology"/>
<evidence type="ECO:0000256" key="3">
    <source>
        <dbReference type="ARBA" id="ARBA00031876"/>
    </source>
</evidence>
<dbReference type="SUPFAM" id="SSF55729">
    <property type="entry name" value="Acyl-CoA N-acyltransferases (Nat)"/>
    <property type="match status" value="1"/>
</dbReference>
<dbReference type="GeneTree" id="ENSGT00390000014840"/>
<sequence length="129" mass="14596">MALRICSRFNVLNHCSMRFISERACLLGGLRVEHDREKLCFTVCLGAEAGQGSIQSAVLRYKFMNEKQVDLMSTHVPESLRGKGIAALLSKAALDFLAEDDLKAHISCWYIKKYIEDNPKNGYEERVVN</sequence>
<dbReference type="PANTHER" id="PTHR31435">
    <property type="entry name" value="PROTEIN NATD1"/>
    <property type="match status" value="1"/>
</dbReference>
<dbReference type="OMA" id="KARVSCW"/>
<dbReference type="PROSITE" id="PS51729">
    <property type="entry name" value="GNAT_YJDJ"/>
    <property type="match status" value="1"/>
</dbReference>
<dbReference type="Proteomes" id="UP000694546">
    <property type="component" value="Chromosome 2"/>
</dbReference>
<feature type="domain" description="N-acetyltransferase" evidence="4">
    <location>
        <begin position="33"/>
        <end position="128"/>
    </location>
</feature>
<evidence type="ECO:0000256" key="1">
    <source>
        <dbReference type="ARBA" id="ARBA00006233"/>
    </source>
</evidence>
<reference evidence="5" key="2">
    <citation type="submission" date="2025-09" db="UniProtKB">
        <authorList>
            <consortium name="Ensembl"/>
        </authorList>
    </citation>
    <scope>IDENTIFICATION</scope>
</reference>
<evidence type="ECO:0000313" key="6">
    <source>
        <dbReference type="Proteomes" id="UP000694546"/>
    </source>
</evidence>